<evidence type="ECO:0000313" key="1">
    <source>
        <dbReference type="EMBL" id="PWK48663.1"/>
    </source>
</evidence>
<dbReference type="Proteomes" id="UP000245697">
    <property type="component" value="Unassembled WGS sequence"/>
</dbReference>
<proteinExistence type="predicted"/>
<keyword evidence="2" id="KW-1185">Reference proteome</keyword>
<evidence type="ECO:0000313" key="2">
    <source>
        <dbReference type="Proteomes" id="UP000245697"/>
    </source>
</evidence>
<dbReference type="AlphaFoldDB" id="A0A316FK56"/>
<name>A0A316FK56_9ACTN</name>
<dbReference type="EMBL" id="QGGR01000005">
    <property type="protein sequence ID" value="PWK48663.1"/>
    <property type="molecule type" value="Genomic_DNA"/>
</dbReference>
<reference evidence="1 2" key="1">
    <citation type="submission" date="2018-05" db="EMBL/GenBank/DDBJ databases">
        <title>Genomic Encyclopedia of Archaeal and Bacterial Type Strains, Phase II (KMG-II): from individual species to whole genera.</title>
        <authorList>
            <person name="Goeker M."/>
        </authorList>
    </citation>
    <scope>NUCLEOTIDE SEQUENCE [LARGE SCALE GENOMIC DNA]</scope>
    <source>
        <strain evidence="1 2">DSM 45184</strain>
    </source>
</reference>
<protein>
    <submittedName>
        <fullName evidence="1">Uncharacterized protein</fullName>
    </submittedName>
</protein>
<dbReference type="RefSeq" id="WP_146246239.1">
    <property type="nucleotide sequence ID" value="NZ_QGGR01000005.1"/>
</dbReference>
<comment type="caution">
    <text evidence="1">The sequence shown here is derived from an EMBL/GenBank/DDBJ whole genome shotgun (WGS) entry which is preliminary data.</text>
</comment>
<organism evidence="1 2">
    <name type="scientific">Actinoplanes xinjiangensis</name>
    <dbReference type="NCBI Taxonomy" id="512350"/>
    <lineage>
        <taxon>Bacteria</taxon>
        <taxon>Bacillati</taxon>
        <taxon>Actinomycetota</taxon>
        <taxon>Actinomycetes</taxon>
        <taxon>Micromonosporales</taxon>
        <taxon>Micromonosporaceae</taxon>
        <taxon>Actinoplanes</taxon>
    </lineage>
</organism>
<accession>A0A316FK56</accession>
<gene>
    <name evidence="1" type="ORF">BC793_1057</name>
</gene>
<sequence length="173" mass="20218">MIVTGKSPDDQIRATVTGNLTLEIIFQRHTYEWYDESGLTRQLAGLGKNTWVAWERERREIVRRALSLTSEEAEQDRRNRGDARHQRFQDGLHTLQCRGVSPSAILRISTTGMIDWRVDIEPGVLREFGERDFVEEATAAFADLMRDRERKLILLKAEHFDLGIPRAWRERLR</sequence>